<sequence length="217" mass="24779">MKQICKFNTRPATINNGGHKKGHWIVWLNLQVSEIEQLSENQDEHFQATTERLVLADRSISAFLDAVDSAHIAEATTEELESILRFFQSENDVEAWKAIRKMQIQGYDNSEKVNLFYFDGLALWLDKATRVGLVNSITIEQKAKRNTTCLWFGSHSVNVNVDVALEILSQLELYAHECYNVTAQHLAQIDKCSTVETLRTFDICADYPEILQLKNAE</sequence>
<dbReference type="Proteomes" id="UP000308886">
    <property type="component" value="Unassembled WGS sequence"/>
</dbReference>
<dbReference type="EMBL" id="SRZC01000007">
    <property type="protein sequence ID" value="TGX82775.1"/>
    <property type="molecule type" value="Genomic_DNA"/>
</dbReference>
<evidence type="ECO:0000313" key="2">
    <source>
        <dbReference type="Proteomes" id="UP000308886"/>
    </source>
</evidence>
<reference evidence="1" key="1">
    <citation type="submission" date="2019-04" db="EMBL/GenBank/DDBJ databases">
        <title>Microbes associate with the intestines of laboratory mice.</title>
        <authorList>
            <person name="Navarre W."/>
            <person name="Wong E."/>
            <person name="Huang K."/>
            <person name="Tropini C."/>
            <person name="Ng K."/>
            <person name="Yu B."/>
        </authorList>
    </citation>
    <scope>NUCLEOTIDE SEQUENCE</scope>
    <source>
        <strain evidence="1">NM73_A23</strain>
    </source>
</reference>
<organism evidence="1 2">
    <name type="scientific">Palleniella muris</name>
    <dbReference type="NCBI Taxonomy" id="3038145"/>
    <lineage>
        <taxon>Bacteria</taxon>
        <taxon>Pseudomonadati</taxon>
        <taxon>Bacteroidota</taxon>
        <taxon>Bacteroidia</taxon>
        <taxon>Bacteroidales</taxon>
        <taxon>Prevotellaceae</taxon>
        <taxon>Palleniella</taxon>
    </lineage>
</organism>
<comment type="caution">
    <text evidence="1">The sequence shown here is derived from an EMBL/GenBank/DDBJ whole genome shotgun (WGS) entry which is preliminary data.</text>
</comment>
<evidence type="ECO:0000313" key="1">
    <source>
        <dbReference type="EMBL" id="TGX82775.1"/>
    </source>
</evidence>
<gene>
    <name evidence="1" type="ORF">E5358_05405</name>
</gene>
<accession>A0AC61QRT0</accession>
<name>A0AC61QRT0_9BACT</name>
<proteinExistence type="predicted"/>
<keyword evidence="2" id="KW-1185">Reference proteome</keyword>
<protein>
    <submittedName>
        <fullName evidence="1">DUF4376 domain-containing protein</fullName>
    </submittedName>
</protein>